<evidence type="ECO:0000256" key="16">
    <source>
        <dbReference type="ARBA" id="ARBA00029570"/>
    </source>
</evidence>
<feature type="binding site" evidence="19">
    <location>
        <position position="60"/>
    </location>
    <ligand>
        <name>GTP</name>
        <dbReference type="ChEBI" id="CHEBI:37565"/>
    </ligand>
</feature>
<dbReference type="RefSeq" id="WP_073084236.1">
    <property type="nucleotide sequence ID" value="NZ_FRBL01000007.1"/>
</dbReference>
<dbReference type="CDD" id="cd00544">
    <property type="entry name" value="CobU"/>
    <property type="match status" value="1"/>
</dbReference>
<evidence type="ECO:0000256" key="17">
    <source>
        <dbReference type="ARBA" id="ARBA00030571"/>
    </source>
</evidence>
<comment type="pathway">
    <text evidence="5">Cofactor biosynthesis; adenosylcobalamin biosynthesis; adenosylcobalamin from cob(II)yrinate a,c-diamide: step 6/7.</text>
</comment>
<evidence type="ECO:0000256" key="12">
    <source>
        <dbReference type="ARBA" id="ARBA00022741"/>
    </source>
</evidence>
<evidence type="ECO:0000256" key="7">
    <source>
        <dbReference type="ARBA" id="ARBA00007490"/>
    </source>
</evidence>
<feature type="binding site" evidence="19">
    <location>
        <position position="78"/>
    </location>
    <ligand>
        <name>GTP</name>
        <dbReference type="ChEBI" id="CHEBI:37565"/>
    </ligand>
</feature>
<dbReference type="GO" id="GO:0009236">
    <property type="term" value="P:cobalamin biosynthetic process"/>
    <property type="evidence" value="ECO:0007669"/>
    <property type="project" value="UniProtKB-UniPathway"/>
</dbReference>
<dbReference type="InterPro" id="IPR003203">
    <property type="entry name" value="CobU/CobP"/>
</dbReference>
<reference evidence="20 21" key="1">
    <citation type="submission" date="2016-11" db="EMBL/GenBank/DDBJ databases">
        <authorList>
            <person name="Jaros S."/>
            <person name="Januszkiewicz K."/>
            <person name="Wedrychowicz H."/>
        </authorList>
    </citation>
    <scope>NUCLEOTIDE SEQUENCE [LARGE SCALE GENOMIC DNA]</scope>
    <source>
        <strain evidence="20 21">DSM 27406</strain>
    </source>
</reference>
<proteinExistence type="inferred from homology"/>
<comment type="catalytic activity">
    <reaction evidence="3">
        <text>adenosylcob(III)inamide + GTP = adenosylcob(III)inamide phosphate + GDP + H(+)</text>
        <dbReference type="Rhea" id="RHEA:15765"/>
        <dbReference type="ChEBI" id="CHEBI:2480"/>
        <dbReference type="ChEBI" id="CHEBI:15378"/>
        <dbReference type="ChEBI" id="CHEBI:37565"/>
        <dbReference type="ChEBI" id="CHEBI:58189"/>
        <dbReference type="ChEBI" id="CHEBI:58502"/>
        <dbReference type="EC" id="2.7.1.156"/>
    </reaction>
</comment>
<comment type="similarity">
    <text evidence="7">Belongs to the CobU/CobP family.</text>
</comment>
<evidence type="ECO:0000256" key="2">
    <source>
        <dbReference type="ARBA" id="ARBA00000711"/>
    </source>
</evidence>
<dbReference type="GO" id="GO:0005525">
    <property type="term" value="F:GTP binding"/>
    <property type="evidence" value="ECO:0007669"/>
    <property type="project" value="UniProtKB-KW"/>
</dbReference>
<evidence type="ECO:0000256" key="5">
    <source>
        <dbReference type="ARBA" id="ARBA00004692"/>
    </source>
</evidence>
<evidence type="ECO:0000313" key="21">
    <source>
        <dbReference type="Proteomes" id="UP000184420"/>
    </source>
</evidence>
<evidence type="ECO:0000256" key="3">
    <source>
        <dbReference type="ARBA" id="ARBA00001522"/>
    </source>
</evidence>
<dbReference type="EMBL" id="FRBL01000007">
    <property type="protein sequence ID" value="SHM27586.1"/>
    <property type="molecule type" value="Genomic_DNA"/>
</dbReference>
<evidence type="ECO:0000256" key="1">
    <source>
        <dbReference type="ARBA" id="ARBA00000312"/>
    </source>
</evidence>
<feature type="binding site" evidence="19">
    <location>
        <begin position="32"/>
        <end position="34"/>
    </location>
    <ligand>
        <name>GTP</name>
        <dbReference type="ChEBI" id="CHEBI:37565"/>
    </ligand>
</feature>
<dbReference type="EC" id="2.7.1.156" evidence="8"/>
<dbReference type="InterPro" id="IPR027417">
    <property type="entry name" value="P-loop_NTPase"/>
</dbReference>
<evidence type="ECO:0000256" key="14">
    <source>
        <dbReference type="ARBA" id="ARBA00022840"/>
    </source>
</evidence>
<keyword evidence="21" id="KW-1185">Reference proteome</keyword>
<dbReference type="SUPFAM" id="SSF52540">
    <property type="entry name" value="P-loop containing nucleoside triphosphate hydrolases"/>
    <property type="match status" value="1"/>
</dbReference>
<keyword evidence="11 20" id="KW-0808">Transferase</keyword>
<dbReference type="EC" id="2.7.7.62" evidence="9"/>
<keyword evidence="12 19" id="KW-0547">Nucleotide-binding</keyword>
<dbReference type="PIRSF" id="PIRSF006135">
    <property type="entry name" value="CobU"/>
    <property type="match status" value="1"/>
</dbReference>
<feature type="active site" description="GMP-histidine intermediate" evidence="18">
    <location>
        <position position="48"/>
    </location>
</feature>
<dbReference type="AlphaFoldDB" id="A0A1M7HGF7"/>
<evidence type="ECO:0000256" key="10">
    <source>
        <dbReference type="ARBA" id="ARBA00022573"/>
    </source>
</evidence>
<comment type="catalytic activity">
    <reaction evidence="2">
        <text>adenosylcob(III)inamide phosphate + GTP + H(+) = adenosylcob(III)inamide-GDP + diphosphate</text>
        <dbReference type="Rhea" id="RHEA:22712"/>
        <dbReference type="ChEBI" id="CHEBI:15378"/>
        <dbReference type="ChEBI" id="CHEBI:33019"/>
        <dbReference type="ChEBI" id="CHEBI:37565"/>
        <dbReference type="ChEBI" id="CHEBI:58502"/>
        <dbReference type="ChEBI" id="CHEBI:60487"/>
        <dbReference type="EC" id="2.7.7.62"/>
    </reaction>
</comment>
<keyword evidence="10" id="KW-0169">Cobalamin biosynthesis</keyword>
<dbReference type="GO" id="GO:0005524">
    <property type="term" value="F:ATP binding"/>
    <property type="evidence" value="ECO:0007669"/>
    <property type="project" value="UniProtKB-KW"/>
</dbReference>
<evidence type="ECO:0000256" key="6">
    <source>
        <dbReference type="ARBA" id="ARBA00005159"/>
    </source>
</evidence>
<feature type="binding site" evidence="19">
    <location>
        <begin position="7"/>
        <end position="14"/>
    </location>
    <ligand>
        <name>GTP</name>
        <dbReference type="ChEBI" id="CHEBI:37565"/>
    </ligand>
</feature>
<keyword evidence="20" id="KW-0548">Nucleotidyltransferase</keyword>
<comment type="catalytic activity">
    <reaction evidence="1">
        <text>adenosylcob(III)inamide + ATP = adenosylcob(III)inamide phosphate + ADP + H(+)</text>
        <dbReference type="Rhea" id="RHEA:15769"/>
        <dbReference type="ChEBI" id="CHEBI:2480"/>
        <dbReference type="ChEBI" id="CHEBI:15378"/>
        <dbReference type="ChEBI" id="CHEBI:30616"/>
        <dbReference type="ChEBI" id="CHEBI:58502"/>
        <dbReference type="ChEBI" id="CHEBI:456216"/>
        <dbReference type="EC" id="2.7.1.156"/>
    </reaction>
</comment>
<dbReference type="Gene3D" id="3.40.50.300">
    <property type="entry name" value="P-loop containing nucleotide triphosphate hydrolases"/>
    <property type="match status" value="1"/>
</dbReference>
<dbReference type="NCBIfam" id="NF004469">
    <property type="entry name" value="PRK05800.1"/>
    <property type="match status" value="1"/>
</dbReference>
<evidence type="ECO:0000256" key="18">
    <source>
        <dbReference type="PIRSR" id="PIRSR006135-1"/>
    </source>
</evidence>
<accession>A0A1M7HGF7</accession>
<dbReference type="GO" id="GO:0008820">
    <property type="term" value="F:cobinamide phosphate guanylyltransferase activity"/>
    <property type="evidence" value="ECO:0007669"/>
    <property type="project" value="UniProtKB-EC"/>
</dbReference>
<dbReference type="PANTHER" id="PTHR34848">
    <property type="match status" value="1"/>
</dbReference>
<comment type="function">
    <text evidence="4">Catalyzes ATP-dependent phosphorylation of adenosylcobinamide and addition of GMP to adenosylcobinamide phosphate.</text>
</comment>
<dbReference type="PANTHER" id="PTHR34848:SF1">
    <property type="entry name" value="BIFUNCTIONAL ADENOSYLCOBALAMIN BIOSYNTHESIS PROTEIN COBU"/>
    <property type="match status" value="1"/>
</dbReference>
<keyword evidence="14" id="KW-0067">ATP-binding</keyword>
<dbReference type="UniPathway" id="UPA00148">
    <property type="reaction ID" value="UER00236"/>
</dbReference>
<evidence type="ECO:0000256" key="4">
    <source>
        <dbReference type="ARBA" id="ARBA00003889"/>
    </source>
</evidence>
<dbReference type="Pfam" id="PF02283">
    <property type="entry name" value="CobU"/>
    <property type="match status" value="1"/>
</dbReference>
<organism evidence="20 21">
    <name type="scientific">Chitinophaga jiangningensis</name>
    <dbReference type="NCBI Taxonomy" id="1419482"/>
    <lineage>
        <taxon>Bacteria</taxon>
        <taxon>Pseudomonadati</taxon>
        <taxon>Bacteroidota</taxon>
        <taxon>Chitinophagia</taxon>
        <taxon>Chitinophagales</taxon>
        <taxon>Chitinophagaceae</taxon>
        <taxon>Chitinophaga</taxon>
    </lineage>
</organism>
<protein>
    <recommendedName>
        <fullName evidence="16">Adenosylcobinamide kinase</fullName>
        <ecNumber evidence="8">2.7.1.156</ecNumber>
        <ecNumber evidence="9">2.7.7.62</ecNumber>
    </recommendedName>
    <alternativeName>
        <fullName evidence="17">Adenosylcobinamide-phosphate guanylyltransferase</fullName>
    </alternativeName>
</protein>
<gene>
    <name evidence="20" type="ORF">SAMN05444266_107228</name>
</gene>
<keyword evidence="15 19" id="KW-0342">GTP-binding</keyword>
<evidence type="ECO:0000256" key="13">
    <source>
        <dbReference type="ARBA" id="ARBA00022777"/>
    </source>
</evidence>
<evidence type="ECO:0000256" key="15">
    <source>
        <dbReference type="ARBA" id="ARBA00023134"/>
    </source>
</evidence>
<evidence type="ECO:0000256" key="19">
    <source>
        <dbReference type="PIRSR" id="PIRSR006135-2"/>
    </source>
</evidence>
<evidence type="ECO:0000313" key="20">
    <source>
        <dbReference type="EMBL" id="SHM27586.1"/>
    </source>
</evidence>
<evidence type="ECO:0000256" key="8">
    <source>
        <dbReference type="ARBA" id="ARBA00012016"/>
    </source>
</evidence>
<feature type="binding site" evidence="19">
    <location>
        <begin position="49"/>
        <end position="52"/>
    </location>
    <ligand>
        <name>GTP</name>
        <dbReference type="ChEBI" id="CHEBI:37565"/>
    </ligand>
</feature>
<evidence type="ECO:0000256" key="9">
    <source>
        <dbReference type="ARBA" id="ARBA00012523"/>
    </source>
</evidence>
<sequence>MIILITGGVRSGKSRYAQDLALSQSAHPVYVATARIWDEDFKERVQRHKADRSAAWINFEEERHVSKLPLDGHTVVIDCVTLWLTNIFEETSHNIPSSLSAIQAEIDALHQKAGTFIIVTNEIGMGIHGENAVARHFADLQGWTNQYIARIADTVVLMVSGIPVVIKKEEK</sequence>
<comment type="pathway">
    <text evidence="6">Cofactor biosynthesis; adenosylcobalamin biosynthesis; adenosylcobalamin from cob(II)yrinate a,c-diamide: step 5/7.</text>
</comment>
<dbReference type="Proteomes" id="UP000184420">
    <property type="component" value="Unassembled WGS sequence"/>
</dbReference>
<dbReference type="OrthoDB" id="9799422at2"/>
<name>A0A1M7HGF7_9BACT</name>
<keyword evidence="13 20" id="KW-0418">Kinase</keyword>
<evidence type="ECO:0000256" key="11">
    <source>
        <dbReference type="ARBA" id="ARBA00022679"/>
    </source>
</evidence>
<dbReference type="STRING" id="1419482.SAMN05444266_107228"/>
<dbReference type="GO" id="GO:0043752">
    <property type="term" value="F:adenosylcobinamide kinase activity"/>
    <property type="evidence" value="ECO:0007669"/>
    <property type="project" value="UniProtKB-EC"/>
</dbReference>